<evidence type="ECO:0000313" key="1">
    <source>
        <dbReference type="EMBL" id="CAG8724477.1"/>
    </source>
</evidence>
<accession>A0A9N9I7Q5</accession>
<proteinExistence type="predicted"/>
<gene>
    <name evidence="1" type="ORF">DERYTH_LOCUS14591</name>
</gene>
<feature type="non-terminal residue" evidence="1">
    <location>
        <position position="1"/>
    </location>
</feature>
<dbReference type="OrthoDB" id="10601111at2759"/>
<dbReference type="EMBL" id="CAJVPY010011120">
    <property type="protein sequence ID" value="CAG8724477.1"/>
    <property type="molecule type" value="Genomic_DNA"/>
</dbReference>
<keyword evidence="2" id="KW-1185">Reference proteome</keyword>
<evidence type="ECO:0000313" key="2">
    <source>
        <dbReference type="Proteomes" id="UP000789405"/>
    </source>
</evidence>
<dbReference type="Proteomes" id="UP000789405">
    <property type="component" value="Unassembled WGS sequence"/>
</dbReference>
<organism evidence="1 2">
    <name type="scientific">Dentiscutata erythropus</name>
    <dbReference type="NCBI Taxonomy" id="1348616"/>
    <lineage>
        <taxon>Eukaryota</taxon>
        <taxon>Fungi</taxon>
        <taxon>Fungi incertae sedis</taxon>
        <taxon>Mucoromycota</taxon>
        <taxon>Glomeromycotina</taxon>
        <taxon>Glomeromycetes</taxon>
        <taxon>Diversisporales</taxon>
        <taxon>Gigasporaceae</taxon>
        <taxon>Dentiscutata</taxon>
    </lineage>
</organism>
<name>A0A9N9I7Q5_9GLOM</name>
<protein>
    <submittedName>
        <fullName evidence="1">23045_t:CDS:1</fullName>
    </submittedName>
</protein>
<comment type="caution">
    <text evidence="1">The sequence shown here is derived from an EMBL/GenBank/DDBJ whole genome shotgun (WGS) entry which is preliminary data.</text>
</comment>
<sequence length="126" mass="14190">AILANKCPNCSKDIGEKKLLQEILTTHEKKALPNQTAIISYFLSNYPLPKAVHKLSFPNKKLTEADLQDACNLSSVSNIMSYEENQIDNDNETLSDISNYFTTLLINEIIDLEIEKNSEPPMEETS</sequence>
<dbReference type="AlphaFoldDB" id="A0A9N9I7Q5"/>
<reference evidence="1" key="1">
    <citation type="submission" date="2021-06" db="EMBL/GenBank/DDBJ databases">
        <authorList>
            <person name="Kallberg Y."/>
            <person name="Tangrot J."/>
            <person name="Rosling A."/>
        </authorList>
    </citation>
    <scope>NUCLEOTIDE SEQUENCE</scope>
    <source>
        <strain evidence="1">MA453B</strain>
    </source>
</reference>